<name>A0A0K6IIN9_9GAMM</name>
<sequence length="281" mass="31331">MALPTLISAAQLHEILEQNDLVILDSRFYLTDLQKGRQQYELGHIPGALFVDLHHQLAGDETEQTGRHPLPEPSELADTLMNLGIDSQTQVVVYDDMGGAMAARAWWMLVQQGIEVFVLDGGFPTWQRAGYAIEAGCNQATVAEQRLTISYPWLVSEDDVVANLETERFQLLDARAADRFQGENETMDPVAGHIPGAVNRPFMQNLNEHGLMKAPSLLLEEWTSLLQDIEKPIVYYCGSGVTACHNVLAMNYAGLEAKHVYVGSWSQWAKRILRKIDEANA</sequence>
<keyword evidence="5" id="KW-1185">Reference proteome</keyword>
<protein>
    <submittedName>
        <fullName evidence="4">3-mercaptopyruvate sulfurtransferase SseA, contains two rhodanese domains</fullName>
    </submittedName>
</protein>
<evidence type="ECO:0000256" key="2">
    <source>
        <dbReference type="ARBA" id="ARBA00022737"/>
    </source>
</evidence>
<dbReference type="PANTHER" id="PTHR11364">
    <property type="entry name" value="THIOSULFATE SULFERTANSFERASE"/>
    <property type="match status" value="1"/>
</dbReference>
<dbReference type="PROSITE" id="PS00380">
    <property type="entry name" value="RHODANESE_1"/>
    <property type="match status" value="1"/>
</dbReference>
<dbReference type="STRING" id="1137284.GCA_001418205_00812"/>
<feature type="domain" description="Rhodanese" evidence="3">
    <location>
        <begin position="165"/>
        <end position="277"/>
    </location>
</feature>
<dbReference type="PANTHER" id="PTHR11364:SF27">
    <property type="entry name" value="SULFURTRANSFERASE"/>
    <property type="match status" value="1"/>
</dbReference>
<dbReference type="SMART" id="SM00450">
    <property type="entry name" value="RHOD"/>
    <property type="match status" value="2"/>
</dbReference>
<reference evidence="5" key="1">
    <citation type="submission" date="2015-08" db="EMBL/GenBank/DDBJ databases">
        <authorList>
            <person name="Varghese N."/>
        </authorList>
    </citation>
    <scope>NUCLEOTIDE SEQUENCE [LARGE SCALE GENOMIC DNA]</scope>
    <source>
        <strain evidence="5">JCM 18476</strain>
    </source>
</reference>
<accession>A0A0K6IIN9</accession>
<organism evidence="4 5">
    <name type="scientific">Marinomonas fungiae</name>
    <dbReference type="NCBI Taxonomy" id="1137284"/>
    <lineage>
        <taxon>Bacteria</taxon>
        <taxon>Pseudomonadati</taxon>
        <taxon>Pseudomonadota</taxon>
        <taxon>Gammaproteobacteria</taxon>
        <taxon>Oceanospirillales</taxon>
        <taxon>Oceanospirillaceae</taxon>
        <taxon>Marinomonas</taxon>
    </lineage>
</organism>
<dbReference type="InterPro" id="IPR045078">
    <property type="entry name" value="TST/MPST-like"/>
</dbReference>
<dbReference type="CDD" id="cd01449">
    <property type="entry name" value="TST_Repeat_2"/>
    <property type="match status" value="1"/>
</dbReference>
<dbReference type="SUPFAM" id="SSF52821">
    <property type="entry name" value="Rhodanese/Cell cycle control phosphatase"/>
    <property type="match status" value="2"/>
</dbReference>
<feature type="domain" description="Rhodanese" evidence="3">
    <location>
        <begin position="17"/>
        <end position="135"/>
    </location>
</feature>
<dbReference type="OrthoDB" id="9781034at2"/>
<dbReference type="Pfam" id="PF00581">
    <property type="entry name" value="Rhodanese"/>
    <property type="match status" value="2"/>
</dbReference>
<dbReference type="InterPro" id="IPR036873">
    <property type="entry name" value="Rhodanese-like_dom_sf"/>
</dbReference>
<evidence type="ECO:0000313" key="4">
    <source>
        <dbReference type="EMBL" id="CUB02968.1"/>
    </source>
</evidence>
<keyword evidence="4" id="KW-0670">Pyruvate</keyword>
<dbReference type="RefSeq" id="WP_055461935.1">
    <property type="nucleotide sequence ID" value="NZ_CYHG01000002.1"/>
</dbReference>
<dbReference type="PROSITE" id="PS50206">
    <property type="entry name" value="RHODANESE_3"/>
    <property type="match status" value="2"/>
</dbReference>
<dbReference type="Proteomes" id="UP000182769">
    <property type="component" value="Unassembled WGS sequence"/>
</dbReference>
<evidence type="ECO:0000313" key="5">
    <source>
        <dbReference type="Proteomes" id="UP000182769"/>
    </source>
</evidence>
<dbReference type="AlphaFoldDB" id="A0A0K6IIN9"/>
<dbReference type="InterPro" id="IPR001763">
    <property type="entry name" value="Rhodanese-like_dom"/>
</dbReference>
<dbReference type="CDD" id="cd01448">
    <property type="entry name" value="TST_Repeat_1"/>
    <property type="match status" value="1"/>
</dbReference>
<keyword evidence="1 4" id="KW-0808">Transferase</keyword>
<evidence type="ECO:0000259" key="3">
    <source>
        <dbReference type="PROSITE" id="PS50206"/>
    </source>
</evidence>
<gene>
    <name evidence="4" type="ORF">Ga0061065_102306</name>
</gene>
<keyword evidence="2" id="KW-0677">Repeat</keyword>
<dbReference type="GO" id="GO:0004792">
    <property type="term" value="F:thiosulfate-cyanide sulfurtransferase activity"/>
    <property type="evidence" value="ECO:0007669"/>
    <property type="project" value="InterPro"/>
</dbReference>
<evidence type="ECO:0000256" key="1">
    <source>
        <dbReference type="ARBA" id="ARBA00022679"/>
    </source>
</evidence>
<dbReference type="InterPro" id="IPR001307">
    <property type="entry name" value="Thiosulphate_STrfase_CS"/>
</dbReference>
<proteinExistence type="predicted"/>
<dbReference type="EMBL" id="CYHG01000002">
    <property type="protein sequence ID" value="CUB02968.1"/>
    <property type="molecule type" value="Genomic_DNA"/>
</dbReference>
<dbReference type="Gene3D" id="3.40.250.10">
    <property type="entry name" value="Rhodanese-like domain"/>
    <property type="match status" value="2"/>
</dbReference>